<gene>
    <name evidence="2" type="ORF">CYMTET_6871</name>
</gene>
<evidence type="ECO:0000256" key="1">
    <source>
        <dbReference type="SAM" id="MobiDB-lite"/>
    </source>
</evidence>
<comment type="caution">
    <text evidence="2">The sequence shown here is derived from an EMBL/GenBank/DDBJ whole genome shotgun (WGS) entry which is preliminary data.</text>
</comment>
<reference evidence="2 3" key="1">
    <citation type="journal article" date="2015" name="Genome Biol. Evol.">
        <title>Comparative Genomics of a Bacterivorous Green Alga Reveals Evolutionary Causalities and Consequences of Phago-Mixotrophic Mode of Nutrition.</title>
        <authorList>
            <person name="Burns J.A."/>
            <person name="Paasch A."/>
            <person name="Narechania A."/>
            <person name="Kim E."/>
        </authorList>
    </citation>
    <scope>NUCLEOTIDE SEQUENCE [LARGE SCALE GENOMIC DNA]</scope>
    <source>
        <strain evidence="2 3">PLY_AMNH</strain>
    </source>
</reference>
<dbReference type="EMBL" id="LGRX02001782">
    <property type="protein sequence ID" value="KAK3285530.1"/>
    <property type="molecule type" value="Genomic_DNA"/>
</dbReference>
<name>A0AAE0LI01_9CHLO</name>
<evidence type="ECO:0000313" key="2">
    <source>
        <dbReference type="EMBL" id="KAK3285530.1"/>
    </source>
</evidence>
<protein>
    <submittedName>
        <fullName evidence="2">Uncharacterized protein</fullName>
    </submittedName>
</protein>
<proteinExistence type="predicted"/>
<dbReference type="Proteomes" id="UP001190700">
    <property type="component" value="Unassembled WGS sequence"/>
</dbReference>
<dbReference type="AlphaFoldDB" id="A0AAE0LI01"/>
<feature type="region of interest" description="Disordered" evidence="1">
    <location>
        <begin position="28"/>
        <end position="68"/>
    </location>
</feature>
<accession>A0AAE0LI01</accession>
<organism evidence="2 3">
    <name type="scientific">Cymbomonas tetramitiformis</name>
    <dbReference type="NCBI Taxonomy" id="36881"/>
    <lineage>
        <taxon>Eukaryota</taxon>
        <taxon>Viridiplantae</taxon>
        <taxon>Chlorophyta</taxon>
        <taxon>Pyramimonadophyceae</taxon>
        <taxon>Pyramimonadales</taxon>
        <taxon>Pyramimonadaceae</taxon>
        <taxon>Cymbomonas</taxon>
    </lineage>
</organism>
<sequence length="68" mass="6739">MQCCGNATLGSYLGTQCNAVQAAGLAIPGAGESDGDDHSFVAGFGYAADEQHSDAPPDDSDSDSDGVT</sequence>
<keyword evidence="3" id="KW-1185">Reference proteome</keyword>
<feature type="compositionally biased region" description="Acidic residues" evidence="1">
    <location>
        <begin position="56"/>
        <end position="68"/>
    </location>
</feature>
<evidence type="ECO:0000313" key="3">
    <source>
        <dbReference type="Proteomes" id="UP001190700"/>
    </source>
</evidence>